<dbReference type="Pfam" id="PF14244">
    <property type="entry name" value="Retrotran_gag_3"/>
    <property type="match status" value="1"/>
</dbReference>
<name>A0ABM3RDE6_SPIOL</name>
<keyword evidence="3" id="KW-1185">Reference proteome</keyword>
<sequence length="382" mass="42705">MAIDGETPPPTPPTKLDSSSPFFVGPQDRPGDLITPTKLKRDNYEDWAADVRTALKSKRKFGFLNGTYRKPEPPCTQDDWETLHAMLVSWIMNTIDPEVKTNLSKYDDAYLLWNHLKSLYSVVNGPRIQQLKSRIARCEQTATMPVSTYFGKLNVLWDELGKHEPIICCKCGLCKCELGAEHEKRREDNKLQEFLMGLYAPYYAQIRSNLLSYYPLPTLEKAFNQVIQEERVRCGDADEDTVEKKPEVVGFFVNTLGRGRGRVEKVDKSGLMCSHCKKSGHELVNCFDLLGYPEWWETRSQGRGSTGRGRGGGRGNSGRGQSVRANVADTGSGAQPVGQPLSTPPHGFSADQWKTLVAAFGNSNTSTDHLNGPSFEGADWHR</sequence>
<feature type="compositionally biased region" description="Gly residues" evidence="1">
    <location>
        <begin position="304"/>
        <end position="318"/>
    </location>
</feature>
<feature type="region of interest" description="Disordered" evidence="1">
    <location>
        <begin position="299"/>
        <end position="349"/>
    </location>
</feature>
<evidence type="ECO:0000259" key="2">
    <source>
        <dbReference type="Pfam" id="PF14244"/>
    </source>
</evidence>
<dbReference type="PANTHER" id="PTHR37610">
    <property type="entry name" value="CCHC-TYPE DOMAIN-CONTAINING PROTEIN"/>
    <property type="match status" value="1"/>
</dbReference>
<proteinExistence type="predicted"/>
<accession>A0ABM3RDE6</accession>
<dbReference type="InterPro" id="IPR029472">
    <property type="entry name" value="Copia-like_N"/>
</dbReference>
<organism evidence="3 4">
    <name type="scientific">Spinacia oleracea</name>
    <name type="common">Spinach</name>
    <dbReference type="NCBI Taxonomy" id="3562"/>
    <lineage>
        <taxon>Eukaryota</taxon>
        <taxon>Viridiplantae</taxon>
        <taxon>Streptophyta</taxon>
        <taxon>Embryophyta</taxon>
        <taxon>Tracheophyta</taxon>
        <taxon>Spermatophyta</taxon>
        <taxon>Magnoliopsida</taxon>
        <taxon>eudicotyledons</taxon>
        <taxon>Gunneridae</taxon>
        <taxon>Pentapetalae</taxon>
        <taxon>Caryophyllales</taxon>
        <taxon>Chenopodiaceae</taxon>
        <taxon>Chenopodioideae</taxon>
        <taxon>Anserineae</taxon>
        <taxon>Spinacia</taxon>
    </lineage>
</organism>
<evidence type="ECO:0000256" key="1">
    <source>
        <dbReference type="SAM" id="MobiDB-lite"/>
    </source>
</evidence>
<protein>
    <recommendedName>
        <fullName evidence="2">Retrotransposon Copia-like N-terminal domain-containing protein</fullName>
    </recommendedName>
</protein>
<dbReference type="GeneID" id="130468077"/>
<feature type="domain" description="Retrotransposon Copia-like N-terminal" evidence="2">
    <location>
        <begin position="26"/>
        <end position="72"/>
    </location>
</feature>
<reference evidence="3" key="1">
    <citation type="journal article" date="2021" name="Nat. Commun.">
        <title>Genomic analyses provide insights into spinach domestication and the genetic basis of agronomic traits.</title>
        <authorList>
            <person name="Cai X."/>
            <person name="Sun X."/>
            <person name="Xu C."/>
            <person name="Sun H."/>
            <person name="Wang X."/>
            <person name="Ge C."/>
            <person name="Zhang Z."/>
            <person name="Wang Q."/>
            <person name="Fei Z."/>
            <person name="Jiao C."/>
            <person name="Wang Q."/>
        </authorList>
    </citation>
    <scope>NUCLEOTIDE SEQUENCE [LARGE SCALE GENOMIC DNA]</scope>
    <source>
        <strain evidence="3">cv. Varoflay</strain>
    </source>
</reference>
<reference evidence="4" key="2">
    <citation type="submission" date="2025-08" db="UniProtKB">
        <authorList>
            <consortium name="RefSeq"/>
        </authorList>
    </citation>
    <scope>IDENTIFICATION</scope>
    <source>
        <tissue evidence="4">Leaf</tissue>
    </source>
</reference>
<dbReference type="Proteomes" id="UP000813463">
    <property type="component" value="Chromosome 2"/>
</dbReference>
<gene>
    <name evidence="4" type="primary">LOC130468077</name>
</gene>
<evidence type="ECO:0000313" key="4">
    <source>
        <dbReference type="RefSeq" id="XP_056693641.1"/>
    </source>
</evidence>
<feature type="region of interest" description="Disordered" evidence="1">
    <location>
        <begin position="1"/>
        <end position="37"/>
    </location>
</feature>
<dbReference type="PANTHER" id="PTHR37610:SF101">
    <property type="entry name" value="(RAPE) HYPOTHETICAL PROTEIN"/>
    <property type="match status" value="1"/>
</dbReference>
<dbReference type="RefSeq" id="XP_056693641.1">
    <property type="nucleotide sequence ID" value="XM_056837663.1"/>
</dbReference>
<evidence type="ECO:0000313" key="3">
    <source>
        <dbReference type="Proteomes" id="UP000813463"/>
    </source>
</evidence>